<name>A0ABV9W1N9_9ACTN</name>
<dbReference type="InterPro" id="IPR017441">
    <property type="entry name" value="Protein_kinase_ATP_BS"/>
</dbReference>
<evidence type="ECO:0000313" key="10">
    <source>
        <dbReference type="Proteomes" id="UP001595912"/>
    </source>
</evidence>
<dbReference type="GO" id="GO:0004674">
    <property type="term" value="F:protein serine/threonine kinase activity"/>
    <property type="evidence" value="ECO:0007669"/>
    <property type="project" value="UniProtKB-KW"/>
</dbReference>
<dbReference type="Gene3D" id="3.30.200.20">
    <property type="entry name" value="Phosphorylase Kinase, domain 1"/>
    <property type="match status" value="1"/>
</dbReference>
<dbReference type="Pfam" id="PF00069">
    <property type="entry name" value="Pkinase"/>
    <property type="match status" value="1"/>
</dbReference>
<comment type="caution">
    <text evidence="9">The sequence shown here is derived from an EMBL/GenBank/DDBJ whole genome shotgun (WGS) entry which is preliminary data.</text>
</comment>
<dbReference type="SMART" id="SM00220">
    <property type="entry name" value="S_TKc"/>
    <property type="match status" value="1"/>
</dbReference>
<feature type="compositionally biased region" description="Polar residues" evidence="6">
    <location>
        <begin position="307"/>
        <end position="319"/>
    </location>
</feature>
<keyword evidence="9" id="KW-0723">Serine/threonine-protein kinase</keyword>
<evidence type="ECO:0000256" key="6">
    <source>
        <dbReference type="SAM" id="MobiDB-lite"/>
    </source>
</evidence>
<feature type="domain" description="Protein kinase" evidence="8">
    <location>
        <begin position="22"/>
        <end position="276"/>
    </location>
</feature>
<dbReference type="PROSITE" id="PS50011">
    <property type="entry name" value="PROTEIN_KINASE_DOM"/>
    <property type="match status" value="1"/>
</dbReference>
<evidence type="ECO:0000313" key="9">
    <source>
        <dbReference type="EMBL" id="MFC5002488.1"/>
    </source>
</evidence>
<accession>A0ABV9W1N9</accession>
<keyword evidence="7" id="KW-1133">Transmembrane helix</keyword>
<dbReference type="InterPro" id="IPR008271">
    <property type="entry name" value="Ser/Thr_kinase_AS"/>
</dbReference>
<dbReference type="Gene3D" id="1.10.510.10">
    <property type="entry name" value="Transferase(Phosphotransferase) domain 1"/>
    <property type="match status" value="1"/>
</dbReference>
<sequence>MTGNELPGSPLRAGDPRQLGRYTMISRLGEGGMGTVYLAQTPAGVPVAVKVIRGDLAHDEQFRRRFRSEVNRARQVPPFCTAEVLDADPDHELPHLVVEFVDGPSLSDVVRQRGPLTPSNLHGLAIGVATALTAIHGAGVIHRDLKPNNVLLAAGSPKVIDFGIAHSPSATTGLTRTDQVVGTVAYMAPERFGPIDGPPVTPAVDIFSWGAVIAYAATGRNPFGSDAGPIIATRILTQPPDLTGLSGLLRELVEQALAKDPADRPTARGLLDRLLVAGPSQPSAVADAFARQPDLLVAAEEAVQATDLQTSPSLGTTDGQAPAVPGTTDGQPPAFLGDADATTRFADGAQPRLVDSGQPAVPAAAPPSTAGGGRWGRAMIAVVAVAAIITSLTVAGLVYGVIPLPSRGAPSSASTAGTASPSTPGSPGASGKVFIADPLTAVDGWTTRDDKENRVTCRFDNALVVTKQSAGPYRCPGVLDELTDFSMTVDVRLLTAGSCAGIWFRFSTTGYVLRVCADGYSLATHDAATITPMRAFPSTGPIPLNTVTRIGIAAKGMNVTFTRDGRDAGTWNEARFRRGRVVLGILQADQTSEPPPFSVSFANIEIRT</sequence>
<dbReference type="SUPFAM" id="SSF56112">
    <property type="entry name" value="Protein kinase-like (PK-like)"/>
    <property type="match status" value="1"/>
</dbReference>
<evidence type="ECO:0000256" key="2">
    <source>
        <dbReference type="ARBA" id="ARBA00022741"/>
    </source>
</evidence>
<evidence type="ECO:0000256" key="7">
    <source>
        <dbReference type="SAM" id="Phobius"/>
    </source>
</evidence>
<evidence type="ECO:0000259" key="8">
    <source>
        <dbReference type="PROSITE" id="PS50011"/>
    </source>
</evidence>
<keyword evidence="2 5" id="KW-0547">Nucleotide-binding</keyword>
<evidence type="ECO:0000256" key="5">
    <source>
        <dbReference type="PROSITE-ProRule" id="PRU10141"/>
    </source>
</evidence>
<feature type="region of interest" description="Disordered" evidence="6">
    <location>
        <begin position="351"/>
        <end position="372"/>
    </location>
</feature>
<dbReference type="EMBL" id="JBHSIU010000041">
    <property type="protein sequence ID" value="MFC5002488.1"/>
    <property type="molecule type" value="Genomic_DNA"/>
</dbReference>
<feature type="region of interest" description="Disordered" evidence="6">
    <location>
        <begin position="409"/>
        <end position="431"/>
    </location>
</feature>
<keyword evidence="3 9" id="KW-0418">Kinase</keyword>
<proteinExistence type="predicted"/>
<dbReference type="CDD" id="cd14014">
    <property type="entry name" value="STKc_PknB_like"/>
    <property type="match status" value="1"/>
</dbReference>
<keyword evidence="10" id="KW-1185">Reference proteome</keyword>
<keyword evidence="4 5" id="KW-0067">ATP-binding</keyword>
<dbReference type="InterPro" id="IPR011009">
    <property type="entry name" value="Kinase-like_dom_sf"/>
</dbReference>
<reference evidence="10" key="1">
    <citation type="journal article" date="2019" name="Int. J. Syst. Evol. Microbiol.">
        <title>The Global Catalogue of Microorganisms (GCM) 10K type strain sequencing project: providing services to taxonomists for standard genome sequencing and annotation.</title>
        <authorList>
            <consortium name="The Broad Institute Genomics Platform"/>
            <consortium name="The Broad Institute Genome Sequencing Center for Infectious Disease"/>
            <person name="Wu L."/>
            <person name="Ma J."/>
        </authorList>
    </citation>
    <scope>NUCLEOTIDE SEQUENCE [LARGE SCALE GENOMIC DNA]</scope>
    <source>
        <strain evidence="10">CGMCC 4.7152</strain>
    </source>
</reference>
<organism evidence="9 10">
    <name type="scientific">Dactylosporangium cerinum</name>
    <dbReference type="NCBI Taxonomy" id="1434730"/>
    <lineage>
        <taxon>Bacteria</taxon>
        <taxon>Bacillati</taxon>
        <taxon>Actinomycetota</taxon>
        <taxon>Actinomycetes</taxon>
        <taxon>Micromonosporales</taxon>
        <taxon>Micromonosporaceae</taxon>
        <taxon>Dactylosporangium</taxon>
    </lineage>
</organism>
<evidence type="ECO:0000256" key="4">
    <source>
        <dbReference type="ARBA" id="ARBA00022840"/>
    </source>
</evidence>
<keyword evidence="7" id="KW-0472">Membrane</keyword>
<evidence type="ECO:0000256" key="3">
    <source>
        <dbReference type="ARBA" id="ARBA00022777"/>
    </source>
</evidence>
<gene>
    <name evidence="9" type="ORF">ACFPIJ_32215</name>
</gene>
<dbReference type="Proteomes" id="UP001595912">
    <property type="component" value="Unassembled WGS sequence"/>
</dbReference>
<dbReference type="InterPro" id="IPR000719">
    <property type="entry name" value="Prot_kinase_dom"/>
</dbReference>
<evidence type="ECO:0000256" key="1">
    <source>
        <dbReference type="ARBA" id="ARBA00022679"/>
    </source>
</evidence>
<dbReference type="PANTHER" id="PTHR43289">
    <property type="entry name" value="MITOGEN-ACTIVATED PROTEIN KINASE KINASE KINASE 20-RELATED"/>
    <property type="match status" value="1"/>
</dbReference>
<keyword evidence="1" id="KW-0808">Transferase</keyword>
<protein>
    <submittedName>
        <fullName evidence="9">Serine/threonine protein kinase</fullName>
    </submittedName>
</protein>
<dbReference type="PROSITE" id="PS00107">
    <property type="entry name" value="PROTEIN_KINASE_ATP"/>
    <property type="match status" value="1"/>
</dbReference>
<feature type="region of interest" description="Disordered" evidence="6">
    <location>
        <begin position="307"/>
        <end position="339"/>
    </location>
</feature>
<feature type="compositionally biased region" description="Low complexity" evidence="6">
    <location>
        <begin position="357"/>
        <end position="369"/>
    </location>
</feature>
<feature type="transmembrane region" description="Helical" evidence="7">
    <location>
        <begin position="378"/>
        <end position="402"/>
    </location>
</feature>
<dbReference type="RefSeq" id="WP_380120572.1">
    <property type="nucleotide sequence ID" value="NZ_JBHSIU010000041.1"/>
</dbReference>
<dbReference type="PROSITE" id="PS00108">
    <property type="entry name" value="PROTEIN_KINASE_ST"/>
    <property type="match status" value="1"/>
</dbReference>
<dbReference type="PANTHER" id="PTHR43289:SF34">
    <property type="entry name" value="SERINE_THREONINE-PROTEIN KINASE YBDM-RELATED"/>
    <property type="match status" value="1"/>
</dbReference>
<dbReference type="Gene3D" id="2.60.120.560">
    <property type="entry name" value="Exo-inulinase, domain 1"/>
    <property type="match status" value="1"/>
</dbReference>
<feature type="binding site" evidence="5">
    <location>
        <position position="50"/>
    </location>
    <ligand>
        <name>ATP</name>
        <dbReference type="ChEBI" id="CHEBI:30616"/>
    </ligand>
</feature>
<keyword evidence="7" id="KW-0812">Transmembrane</keyword>